<dbReference type="RefSeq" id="WP_059032573.1">
    <property type="nucleotide sequence ID" value="NZ_DF977001.1"/>
</dbReference>
<protein>
    <recommendedName>
        <fullName evidence="2">cysteine-S-conjugate beta-lyase</fullName>
        <ecNumber evidence="2">4.4.1.13</ecNumber>
    </recommendedName>
</protein>
<evidence type="ECO:0000313" key="8">
    <source>
        <dbReference type="Proteomes" id="UP000062160"/>
    </source>
</evidence>
<dbReference type="CDD" id="cd00609">
    <property type="entry name" value="AAT_like"/>
    <property type="match status" value="1"/>
</dbReference>
<proteinExistence type="inferred from homology"/>
<reference evidence="7" key="1">
    <citation type="journal article" date="2016" name="Genome Announc.">
        <title>Draft Genome Sequence of the Syntrophic Lactate-Degrading Bacterium Tepidanaerobacter syntrophicus JLT.</title>
        <authorList>
            <person name="Matsuura N."/>
            <person name="Ohashi A."/>
            <person name="Tourlousse D.M."/>
            <person name="Sekiguchi Y."/>
        </authorList>
    </citation>
    <scope>NUCLEOTIDE SEQUENCE [LARGE SCALE GENOMIC DNA]</scope>
    <source>
        <strain evidence="7">JL</strain>
    </source>
</reference>
<dbReference type="InterPro" id="IPR015421">
    <property type="entry name" value="PyrdxlP-dep_Trfase_major"/>
</dbReference>
<evidence type="ECO:0000256" key="5">
    <source>
        <dbReference type="ARBA" id="ARBA00037974"/>
    </source>
</evidence>
<organism evidence="7">
    <name type="scientific">Tepidanaerobacter syntrophicus</name>
    <dbReference type="NCBI Taxonomy" id="224999"/>
    <lineage>
        <taxon>Bacteria</taxon>
        <taxon>Bacillati</taxon>
        <taxon>Bacillota</taxon>
        <taxon>Clostridia</taxon>
        <taxon>Thermosediminibacterales</taxon>
        <taxon>Tepidanaerobacteraceae</taxon>
        <taxon>Tepidanaerobacter</taxon>
    </lineage>
</organism>
<evidence type="ECO:0000259" key="6">
    <source>
        <dbReference type="Pfam" id="PF00155"/>
    </source>
</evidence>
<dbReference type="GO" id="GO:0047804">
    <property type="term" value="F:cysteine-S-conjugate beta-lyase activity"/>
    <property type="evidence" value="ECO:0007669"/>
    <property type="project" value="UniProtKB-EC"/>
</dbReference>
<sequence>MKYDFDKVIDRKNDYSSKWNDLQKMFGRDDLLPMWVGDMDFESPQPVIDALVERAKKGVYGYTSTPPSYFESVAQWMKKRHNWNVETDWMVYTPGVVTALSFIINAFTNPGDKIIVQQPVYYPFFRVIEENGRRLVNNPLIYKDGKYTMDFDDLEEKVKDRRIKLMFLCNPHNPVGRVWTKEELTRLGRICLENNILVVSDEIHQDIVYPGATHIPFASISEEFALSSITCTSPSKTFNLAGLQTATIIIPNTVYYDIYKNFIKRLELLNNHVFGIVAQEAAYMYGEEWLNQLLEYLTGNLKLLIDEIEREIPQLKVIRPEGTFFVWLDCTSLGLDPHQLSDFMTNKAKLALESGYWFGTGGEGFERINIACPRIYVTEAVKRLKTAIREIK</sequence>
<keyword evidence="8" id="KW-1185">Reference proteome</keyword>
<evidence type="ECO:0000256" key="1">
    <source>
        <dbReference type="ARBA" id="ARBA00001933"/>
    </source>
</evidence>
<keyword evidence="4 7" id="KW-0456">Lyase</keyword>
<keyword evidence="3" id="KW-0663">Pyridoxal phosphate</keyword>
<comment type="similarity">
    <text evidence="5">Belongs to the class-II pyridoxal-phosphate-dependent aminotransferase family. MalY/PatB cystathionine beta-lyase subfamily.</text>
</comment>
<evidence type="ECO:0000256" key="2">
    <source>
        <dbReference type="ARBA" id="ARBA00012224"/>
    </source>
</evidence>
<dbReference type="EMBL" id="DF977001">
    <property type="protein sequence ID" value="GAQ25165.1"/>
    <property type="molecule type" value="Genomic_DNA"/>
</dbReference>
<dbReference type="PANTHER" id="PTHR43525">
    <property type="entry name" value="PROTEIN MALY"/>
    <property type="match status" value="1"/>
</dbReference>
<dbReference type="Proteomes" id="UP000062160">
    <property type="component" value="Unassembled WGS sequence"/>
</dbReference>
<dbReference type="STRING" id="224999.GCA_001485475_01180"/>
<dbReference type="Gene3D" id="3.90.1150.10">
    <property type="entry name" value="Aspartate Aminotransferase, domain 1"/>
    <property type="match status" value="1"/>
</dbReference>
<dbReference type="InterPro" id="IPR015422">
    <property type="entry name" value="PyrdxlP-dep_Trfase_small"/>
</dbReference>
<dbReference type="InterPro" id="IPR015424">
    <property type="entry name" value="PyrdxlP-dep_Trfase"/>
</dbReference>
<dbReference type="InterPro" id="IPR004839">
    <property type="entry name" value="Aminotransferase_I/II_large"/>
</dbReference>
<evidence type="ECO:0000313" key="7">
    <source>
        <dbReference type="EMBL" id="GAQ25165.1"/>
    </source>
</evidence>
<dbReference type="NCBIfam" id="TIGR04350">
    <property type="entry name" value="C_S_lyase_PatB"/>
    <property type="match status" value="1"/>
</dbReference>
<dbReference type="AlphaFoldDB" id="A0A0U9HEN9"/>
<evidence type="ECO:0000256" key="4">
    <source>
        <dbReference type="ARBA" id="ARBA00023239"/>
    </source>
</evidence>
<dbReference type="EC" id="4.4.1.13" evidence="2"/>
<dbReference type="Pfam" id="PF00155">
    <property type="entry name" value="Aminotran_1_2"/>
    <property type="match status" value="1"/>
</dbReference>
<evidence type="ECO:0000256" key="3">
    <source>
        <dbReference type="ARBA" id="ARBA00022898"/>
    </source>
</evidence>
<comment type="cofactor">
    <cofactor evidence="1">
        <name>pyridoxal 5'-phosphate</name>
        <dbReference type="ChEBI" id="CHEBI:597326"/>
    </cofactor>
</comment>
<name>A0A0U9HEN9_9FIRM</name>
<gene>
    <name evidence="7" type="ORF">TSYNT_7183</name>
</gene>
<dbReference type="InterPro" id="IPR051798">
    <property type="entry name" value="Class-II_PLP-Dep_Aminotrans"/>
</dbReference>
<dbReference type="SUPFAM" id="SSF53383">
    <property type="entry name" value="PLP-dependent transferases"/>
    <property type="match status" value="1"/>
</dbReference>
<dbReference type="Gene3D" id="3.40.640.10">
    <property type="entry name" value="Type I PLP-dependent aspartate aminotransferase-like (Major domain)"/>
    <property type="match status" value="1"/>
</dbReference>
<dbReference type="InterPro" id="IPR027619">
    <property type="entry name" value="C-S_lyase_PatB-like"/>
</dbReference>
<feature type="domain" description="Aminotransferase class I/classII large" evidence="6">
    <location>
        <begin position="32"/>
        <end position="384"/>
    </location>
</feature>
<accession>A0A0U9HEN9</accession>
<dbReference type="GO" id="GO:0030170">
    <property type="term" value="F:pyridoxal phosphate binding"/>
    <property type="evidence" value="ECO:0007669"/>
    <property type="project" value="InterPro"/>
</dbReference>
<dbReference type="PANTHER" id="PTHR43525:SF1">
    <property type="entry name" value="PROTEIN MALY"/>
    <property type="match status" value="1"/>
</dbReference>